<dbReference type="Proteomes" id="UP001501638">
    <property type="component" value="Unassembled WGS sequence"/>
</dbReference>
<evidence type="ECO:0000313" key="1">
    <source>
        <dbReference type="EMBL" id="GAA2439683.1"/>
    </source>
</evidence>
<comment type="caution">
    <text evidence="1">The sequence shown here is derived from an EMBL/GenBank/DDBJ whole genome shotgun (WGS) entry which is preliminary data.</text>
</comment>
<dbReference type="EMBL" id="BAAASZ010000018">
    <property type="protein sequence ID" value="GAA2439683.1"/>
    <property type="molecule type" value="Genomic_DNA"/>
</dbReference>
<organism evidence="1 2">
    <name type="scientific">Streptomyces macrosporus</name>
    <dbReference type="NCBI Taxonomy" id="44032"/>
    <lineage>
        <taxon>Bacteria</taxon>
        <taxon>Bacillati</taxon>
        <taxon>Actinomycetota</taxon>
        <taxon>Actinomycetes</taxon>
        <taxon>Kitasatosporales</taxon>
        <taxon>Streptomycetaceae</taxon>
        <taxon>Streptomyces</taxon>
    </lineage>
</organism>
<accession>A0ABP5X1S5</accession>
<reference evidence="2" key="1">
    <citation type="journal article" date="2019" name="Int. J. Syst. Evol. Microbiol.">
        <title>The Global Catalogue of Microorganisms (GCM) 10K type strain sequencing project: providing services to taxonomists for standard genome sequencing and annotation.</title>
        <authorList>
            <consortium name="The Broad Institute Genomics Platform"/>
            <consortium name="The Broad Institute Genome Sequencing Center for Infectious Disease"/>
            <person name="Wu L."/>
            <person name="Ma J."/>
        </authorList>
    </citation>
    <scope>NUCLEOTIDE SEQUENCE [LARGE SCALE GENOMIC DNA]</scope>
    <source>
        <strain evidence="2">JCM 6305</strain>
    </source>
</reference>
<name>A0ABP5X1S5_9ACTN</name>
<sequence>MLNTLFSWWGELVCDFAAVRVCGRTAVADMWREDLDRERARSFRPRVWVTARNLRGTPRISYVLLAPQTRHGRKPMASSAGLLGPLFLTSPAGHAQTTLASDHLVNDPYAPSFEWVTLGLTASWPLCSDG</sequence>
<protein>
    <submittedName>
        <fullName evidence="1">Uncharacterized protein</fullName>
    </submittedName>
</protein>
<proteinExistence type="predicted"/>
<keyword evidence="2" id="KW-1185">Reference proteome</keyword>
<dbReference type="RefSeq" id="WP_344322213.1">
    <property type="nucleotide sequence ID" value="NZ_BAAASZ010000018.1"/>
</dbReference>
<evidence type="ECO:0000313" key="2">
    <source>
        <dbReference type="Proteomes" id="UP001501638"/>
    </source>
</evidence>
<gene>
    <name evidence="1" type="ORF">GCM10010405_23790</name>
</gene>